<dbReference type="Proteomes" id="UP000026960">
    <property type="component" value="Chromosome 3"/>
</dbReference>
<keyword evidence="3" id="KW-1185">Reference proteome</keyword>
<name>A0A0D3FFC7_9ORYZ</name>
<organism evidence="2">
    <name type="scientific">Oryza barthii</name>
    <dbReference type="NCBI Taxonomy" id="65489"/>
    <lineage>
        <taxon>Eukaryota</taxon>
        <taxon>Viridiplantae</taxon>
        <taxon>Streptophyta</taxon>
        <taxon>Embryophyta</taxon>
        <taxon>Tracheophyta</taxon>
        <taxon>Spermatophyta</taxon>
        <taxon>Magnoliopsida</taxon>
        <taxon>Liliopsida</taxon>
        <taxon>Poales</taxon>
        <taxon>Poaceae</taxon>
        <taxon>BOP clade</taxon>
        <taxon>Oryzoideae</taxon>
        <taxon>Oryzeae</taxon>
        <taxon>Oryzinae</taxon>
        <taxon>Oryza</taxon>
    </lineage>
</organism>
<evidence type="ECO:0000313" key="2">
    <source>
        <dbReference type="EnsemblPlants" id="OBART03G08080.1"/>
    </source>
</evidence>
<dbReference type="EnsemblPlants" id="OBART03G08080.1">
    <property type="protein sequence ID" value="OBART03G08080.1"/>
    <property type="gene ID" value="OBART03G08080"/>
</dbReference>
<sequence>MPERGRRRPAAAASIRAGGVVVAAVVAAARWSRRSGDGERGGAVVRKTRKWPSRQDPGRMILKNSKSVKRRAASRMGEN</sequence>
<accession>A0A0D3FFC7</accession>
<feature type="region of interest" description="Disordered" evidence="1">
    <location>
        <begin position="34"/>
        <end position="79"/>
    </location>
</feature>
<dbReference type="PaxDb" id="65489-OBART03G08080.1"/>
<evidence type="ECO:0000256" key="1">
    <source>
        <dbReference type="SAM" id="MobiDB-lite"/>
    </source>
</evidence>
<dbReference type="AlphaFoldDB" id="A0A0D3FFC7"/>
<reference evidence="2" key="1">
    <citation type="journal article" date="2009" name="Rice">
        <title>De Novo Next Generation Sequencing of Plant Genomes.</title>
        <authorList>
            <person name="Rounsley S."/>
            <person name="Marri P.R."/>
            <person name="Yu Y."/>
            <person name="He R."/>
            <person name="Sisneros N."/>
            <person name="Goicoechea J.L."/>
            <person name="Lee S.J."/>
            <person name="Angelova A."/>
            <person name="Kudrna D."/>
            <person name="Luo M."/>
            <person name="Affourtit J."/>
            <person name="Desany B."/>
            <person name="Knight J."/>
            <person name="Niazi F."/>
            <person name="Egholm M."/>
            <person name="Wing R.A."/>
        </authorList>
    </citation>
    <scope>NUCLEOTIDE SEQUENCE [LARGE SCALE GENOMIC DNA]</scope>
    <source>
        <strain evidence="2">cv. IRGC 105608</strain>
    </source>
</reference>
<proteinExistence type="predicted"/>
<dbReference type="Gramene" id="OBART03G08080.1">
    <property type="protein sequence ID" value="OBART03G08080.1"/>
    <property type="gene ID" value="OBART03G08080"/>
</dbReference>
<reference evidence="2" key="2">
    <citation type="submission" date="2015-03" db="UniProtKB">
        <authorList>
            <consortium name="EnsemblPlants"/>
        </authorList>
    </citation>
    <scope>IDENTIFICATION</scope>
</reference>
<protein>
    <submittedName>
        <fullName evidence="2">Uncharacterized protein</fullName>
    </submittedName>
</protein>
<evidence type="ECO:0000313" key="3">
    <source>
        <dbReference type="Proteomes" id="UP000026960"/>
    </source>
</evidence>
<dbReference type="HOGENOM" id="CLU_2609806_0_0_1"/>